<dbReference type="PANTHER" id="PTHR30329">
    <property type="entry name" value="STATOR ELEMENT OF FLAGELLAR MOTOR COMPLEX"/>
    <property type="match status" value="1"/>
</dbReference>
<keyword evidence="4" id="KW-1185">Reference proteome</keyword>
<accession>B6BJB3</accession>
<dbReference type="InterPro" id="IPR036737">
    <property type="entry name" value="OmpA-like_sf"/>
</dbReference>
<protein>
    <submittedName>
        <fullName evidence="3">Outer membrane protein</fullName>
    </submittedName>
</protein>
<evidence type="ECO:0000313" key="4">
    <source>
        <dbReference type="Proteomes" id="UP000006431"/>
    </source>
</evidence>
<name>B6BJB3_SULGG</name>
<dbReference type="PATRIC" id="fig|929558.5.peg.2102"/>
<dbReference type="EMBL" id="AFRZ01000001">
    <property type="protein sequence ID" value="EHP30634.1"/>
    <property type="molecule type" value="Genomic_DNA"/>
</dbReference>
<proteinExistence type="predicted"/>
<evidence type="ECO:0000259" key="2">
    <source>
        <dbReference type="PROSITE" id="PS51123"/>
    </source>
</evidence>
<dbReference type="Gene3D" id="3.30.1330.60">
    <property type="entry name" value="OmpA-like domain"/>
    <property type="match status" value="1"/>
</dbReference>
<dbReference type="HOGENOM" id="CLU_1102340_0_0_7"/>
<sequence length="252" mass="27951">MKYIILTFSTILLLTLNASETQIKVQDEFYLIQPIAVEEAPPIVIIPDIDGDGVLSNIDKCQNTPKGVKVGADGCKIKSFIVLLKGQKENSSIVVATGAGNVVVDKPNQFVSITSKDDTPTEPKDMSKDDLNALFSDVISEIPEKQLSYTLYFNGIKLTDESKISLQTMIDEVSQRDKPYMQIIGHTDTAGPSEKNKILGLKRAKAVYEMIKNSDISYSKIDVDSYSESNLAIKTEDETVEQLNRRVEIFVH</sequence>
<dbReference type="InterPro" id="IPR050330">
    <property type="entry name" value="Bact_OuterMem_StrucFunc"/>
</dbReference>
<dbReference type="AlphaFoldDB" id="B6BJB3"/>
<dbReference type="SUPFAM" id="SSF103647">
    <property type="entry name" value="TSP type-3 repeat"/>
    <property type="match status" value="1"/>
</dbReference>
<dbReference type="InterPro" id="IPR006665">
    <property type="entry name" value="OmpA-like"/>
</dbReference>
<dbReference type="InterPro" id="IPR028974">
    <property type="entry name" value="TSP_type-3_rpt"/>
</dbReference>
<dbReference type="PANTHER" id="PTHR30329:SF21">
    <property type="entry name" value="LIPOPROTEIN YIAD-RELATED"/>
    <property type="match status" value="1"/>
</dbReference>
<gene>
    <name evidence="3" type="ORF">SMGD1_2111</name>
</gene>
<dbReference type="RefSeq" id="WP_008336305.1">
    <property type="nucleotide sequence ID" value="NZ_AFRZ01000001.1"/>
</dbReference>
<dbReference type="SUPFAM" id="SSF103088">
    <property type="entry name" value="OmpA-like"/>
    <property type="match status" value="1"/>
</dbReference>
<evidence type="ECO:0000256" key="1">
    <source>
        <dbReference type="PROSITE-ProRule" id="PRU00473"/>
    </source>
</evidence>
<dbReference type="Pfam" id="PF00691">
    <property type="entry name" value="OmpA"/>
    <property type="match status" value="1"/>
</dbReference>
<feature type="domain" description="OmpA-like" evidence="2">
    <location>
        <begin position="138"/>
        <end position="252"/>
    </location>
</feature>
<keyword evidence="1" id="KW-0472">Membrane</keyword>
<dbReference type="PROSITE" id="PS51123">
    <property type="entry name" value="OMPA_2"/>
    <property type="match status" value="1"/>
</dbReference>
<dbReference type="CDD" id="cd07185">
    <property type="entry name" value="OmpA_C-like"/>
    <property type="match status" value="1"/>
</dbReference>
<dbReference type="eggNOG" id="COG2885">
    <property type="taxonomic scope" value="Bacteria"/>
</dbReference>
<dbReference type="GO" id="GO:0005509">
    <property type="term" value="F:calcium ion binding"/>
    <property type="evidence" value="ECO:0007669"/>
    <property type="project" value="InterPro"/>
</dbReference>
<accession>H1FXD8</accession>
<evidence type="ECO:0000313" key="3">
    <source>
        <dbReference type="EMBL" id="EHP30634.1"/>
    </source>
</evidence>
<dbReference type="GO" id="GO:0016020">
    <property type="term" value="C:membrane"/>
    <property type="evidence" value="ECO:0007669"/>
    <property type="project" value="UniProtKB-UniRule"/>
</dbReference>
<dbReference type="Proteomes" id="UP000006431">
    <property type="component" value="Unassembled WGS sequence"/>
</dbReference>
<comment type="caution">
    <text evidence="3">The sequence shown here is derived from an EMBL/GenBank/DDBJ whole genome shotgun (WGS) entry which is preliminary data.</text>
</comment>
<organism evidence="3 4">
    <name type="scientific">Sulfurimonas gotlandica (strain DSM 19862 / JCM 16533 / GD1)</name>
    <dbReference type="NCBI Taxonomy" id="929558"/>
    <lineage>
        <taxon>Bacteria</taxon>
        <taxon>Pseudomonadati</taxon>
        <taxon>Campylobacterota</taxon>
        <taxon>Epsilonproteobacteria</taxon>
        <taxon>Campylobacterales</taxon>
        <taxon>Sulfurimonadaceae</taxon>
        <taxon>Sulfurimonas</taxon>
    </lineage>
</organism>
<dbReference type="OrthoDB" id="9805566at2"/>
<dbReference type="STRING" id="929558.SMGD1_2111"/>
<reference evidence="3 4" key="1">
    <citation type="journal article" date="2012" name="Proc. Natl. Acad. Sci. U.S.A.">
        <title>Genome and physiology of a model Epsilonproteobacterium responsible for sulfide detoxification in marine oxygen depletion zones.</title>
        <authorList>
            <person name="Grote J."/>
            <person name="Schott T."/>
            <person name="Bruckner C.G."/>
            <person name="Glockner F.O."/>
            <person name="Jost G."/>
            <person name="Teeling H."/>
            <person name="Labrenz M."/>
            <person name="Jurgens K."/>
        </authorList>
    </citation>
    <scope>NUCLEOTIDE SEQUENCE [LARGE SCALE GENOMIC DNA]</scope>
    <source>
        <strain evidence="3 4">GD1</strain>
    </source>
</reference>